<keyword evidence="3" id="KW-1185">Reference proteome</keyword>
<evidence type="ECO:0000256" key="1">
    <source>
        <dbReference type="SAM" id="MobiDB-lite"/>
    </source>
</evidence>
<evidence type="ECO:0000313" key="3">
    <source>
        <dbReference type="Proteomes" id="UP000199607"/>
    </source>
</evidence>
<dbReference type="NCBIfam" id="NF011616">
    <property type="entry name" value="PRK15042.1"/>
    <property type="match status" value="1"/>
</dbReference>
<protein>
    <submittedName>
        <fullName evidence="2">Propanediol dehydratase medium subunit</fullName>
    </submittedName>
</protein>
<feature type="compositionally biased region" description="Basic and acidic residues" evidence="1">
    <location>
        <begin position="11"/>
        <end position="24"/>
    </location>
</feature>
<feature type="region of interest" description="Disordered" evidence="1">
    <location>
        <begin position="1"/>
        <end position="24"/>
    </location>
</feature>
<dbReference type="RefSeq" id="WP_089866653.1">
    <property type="nucleotide sequence ID" value="NZ_FOTC01000001.1"/>
</dbReference>
<name>A0A1I4CB10_9EURY</name>
<dbReference type="InterPro" id="IPR010254">
    <property type="entry name" value="B12-dep_deHydtase_bsu"/>
</dbReference>
<gene>
    <name evidence="2" type="ORF">SAMN04487950_1071</name>
</gene>
<evidence type="ECO:0000313" key="2">
    <source>
        <dbReference type="EMBL" id="SFK78354.1"/>
    </source>
</evidence>
<organism evidence="2 3">
    <name type="scientific">Halogranum rubrum</name>
    <dbReference type="NCBI Taxonomy" id="553466"/>
    <lineage>
        <taxon>Archaea</taxon>
        <taxon>Methanobacteriati</taxon>
        <taxon>Methanobacteriota</taxon>
        <taxon>Stenosarchaea group</taxon>
        <taxon>Halobacteria</taxon>
        <taxon>Halobacteriales</taxon>
        <taxon>Haloferacaceae</taxon>
    </lineage>
</organism>
<dbReference type="STRING" id="553466.SAMN04487950_1071"/>
<accession>A0A1I4CB10</accession>
<dbReference type="EMBL" id="FOTC01000001">
    <property type="protein sequence ID" value="SFK78354.1"/>
    <property type="molecule type" value="Genomic_DNA"/>
</dbReference>
<dbReference type="SUPFAM" id="SSF52968">
    <property type="entry name" value="B12-dependent dehydatase associated subunit"/>
    <property type="match status" value="1"/>
</dbReference>
<proteinExistence type="predicted"/>
<sequence>MAQAQQPQQDENERKLVLTDKGEAEEGTATDEVVIAISAGFNTMKDETLAGVKLANVIREMMAGIEEEGLTARVVRFTDSLDLGVIGLRGAKLSGSGISIGIQTRGTTLIHQEDLVPLSNLELFPQAPLIDLETYRAIGKNAALYAKGENPEPVPVANDPMARPRYQALAALWHIKEMQLKDEDAAPMEQEVSFE</sequence>
<dbReference type="AlphaFoldDB" id="A0A1I4CB10"/>
<reference evidence="3" key="1">
    <citation type="submission" date="2016-10" db="EMBL/GenBank/DDBJ databases">
        <authorList>
            <person name="Varghese N."/>
            <person name="Submissions S."/>
        </authorList>
    </citation>
    <scope>NUCLEOTIDE SEQUENCE [LARGE SCALE GENOMIC DNA]</scope>
    <source>
        <strain evidence="3">CGMCC 1.7738</strain>
    </source>
</reference>
<dbReference type="InterPro" id="IPR003208">
    <property type="entry name" value="Dehydtase/Dehydtase_re"/>
</dbReference>
<dbReference type="Proteomes" id="UP000199607">
    <property type="component" value="Unassembled WGS sequence"/>
</dbReference>
<dbReference type="Gene3D" id="3.40.50.10150">
    <property type="entry name" value="B12-dependent dehydatase associated subunit"/>
    <property type="match status" value="1"/>
</dbReference>
<dbReference type="Pfam" id="PF02288">
    <property type="entry name" value="Dehydratase_MU"/>
    <property type="match status" value="1"/>
</dbReference>